<gene>
    <name evidence="1" type="ORF">PS624_00293</name>
</gene>
<evidence type="ECO:0000313" key="2">
    <source>
        <dbReference type="Proteomes" id="UP000326241"/>
    </source>
</evidence>
<accession>A0A5E6PD84</accession>
<dbReference type="AlphaFoldDB" id="A0A5E6PD84"/>
<dbReference type="RefSeq" id="WP_150773882.1">
    <property type="nucleotide sequence ID" value="NZ_CABVGZ010000002.1"/>
</dbReference>
<proteinExistence type="predicted"/>
<name>A0A5E6PD84_PSEFL</name>
<reference evidence="1 2" key="1">
    <citation type="submission" date="2019-09" db="EMBL/GenBank/DDBJ databases">
        <authorList>
            <person name="Chandra G."/>
            <person name="Truman W A."/>
        </authorList>
    </citation>
    <scope>NUCLEOTIDE SEQUENCE [LARGE SCALE GENOMIC DNA]</scope>
    <source>
        <strain evidence="1">PS624</strain>
    </source>
</reference>
<dbReference type="EMBL" id="CABVGZ010000002">
    <property type="protein sequence ID" value="VVM41358.1"/>
    <property type="molecule type" value="Genomic_DNA"/>
</dbReference>
<organism evidence="1 2">
    <name type="scientific">Pseudomonas fluorescens</name>
    <dbReference type="NCBI Taxonomy" id="294"/>
    <lineage>
        <taxon>Bacteria</taxon>
        <taxon>Pseudomonadati</taxon>
        <taxon>Pseudomonadota</taxon>
        <taxon>Gammaproteobacteria</taxon>
        <taxon>Pseudomonadales</taxon>
        <taxon>Pseudomonadaceae</taxon>
        <taxon>Pseudomonas</taxon>
    </lineage>
</organism>
<dbReference type="Proteomes" id="UP000326241">
    <property type="component" value="Unassembled WGS sequence"/>
</dbReference>
<sequence length="177" mass="19687">MNDLISEVRTRGEFEDGQTFDEFVRWDGVSTSFEEQKRNMIYAQEHKVIGVRKALLLDSGVEVDVPINDPLNILPDRTGVLVVFGQTPSKFGGHKAPWFFGFPNNAAIYNADGSLRFQLDTHAGQGSYIGAIHGRVISDNPETLGVLVGTVGHDPEWLYLVDPSSPKLIPTGKWIRY</sequence>
<evidence type="ECO:0000313" key="1">
    <source>
        <dbReference type="EMBL" id="VVM41358.1"/>
    </source>
</evidence>
<protein>
    <submittedName>
        <fullName evidence="1">Uncharacterized protein</fullName>
    </submittedName>
</protein>